<organism evidence="1 2">
    <name type="scientific">Aphis craccivora</name>
    <name type="common">Cowpea aphid</name>
    <dbReference type="NCBI Taxonomy" id="307492"/>
    <lineage>
        <taxon>Eukaryota</taxon>
        <taxon>Metazoa</taxon>
        <taxon>Ecdysozoa</taxon>
        <taxon>Arthropoda</taxon>
        <taxon>Hexapoda</taxon>
        <taxon>Insecta</taxon>
        <taxon>Pterygota</taxon>
        <taxon>Neoptera</taxon>
        <taxon>Paraneoptera</taxon>
        <taxon>Hemiptera</taxon>
        <taxon>Sternorrhyncha</taxon>
        <taxon>Aphidomorpha</taxon>
        <taxon>Aphidoidea</taxon>
        <taxon>Aphididae</taxon>
        <taxon>Aphidini</taxon>
        <taxon>Aphis</taxon>
        <taxon>Aphis</taxon>
    </lineage>
</organism>
<keyword evidence="1" id="KW-0808">Transferase</keyword>
<reference evidence="1 2" key="1">
    <citation type="submission" date="2019-08" db="EMBL/GenBank/DDBJ databases">
        <title>Whole genome of Aphis craccivora.</title>
        <authorList>
            <person name="Voronova N.V."/>
            <person name="Shulinski R.S."/>
            <person name="Bandarenka Y.V."/>
            <person name="Zhorov D.G."/>
            <person name="Warner D."/>
        </authorList>
    </citation>
    <scope>NUCLEOTIDE SEQUENCE [LARGE SCALE GENOMIC DNA]</scope>
    <source>
        <strain evidence="1">180601</strain>
        <tissue evidence="1">Whole Body</tissue>
    </source>
</reference>
<proteinExistence type="predicted"/>
<evidence type="ECO:0000313" key="2">
    <source>
        <dbReference type="Proteomes" id="UP000478052"/>
    </source>
</evidence>
<dbReference type="AlphaFoldDB" id="A0A6G0XYV9"/>
<sequence>MYIICTYNWQTGNIEFIDYFNRNRITFFRFFYNPTNFITNPCTPKIQILEPDYPKWFSSSQVYKHLNNVQNYIIKTNHKLIRKLTVVIKFSISFKKYFLYTYYMSQMIQLAHNYNLFIQQIINIRYFPKTNIYKTGVTLAEYPQRTFRIIEMHVFKYYWTHYSRISDGKNKIATCRDYSASII</sequence>
<comment type="caution">
    <text evidence="1">The sequence shown here is derived from an EMBL/GenBank/DDBJ whole genome shotgun (WGS) entry which is preliminary data.</text>
</comment>
<name>A0A6G0XYV9_APHCR</name>
<evidence type="ECO:0000313" key="1">
    <source>
        <dbReference type="EMBL" id="KAF0745838.1"/>
    </source>
</evidence>
<keyword evidence="2" id="KW-1185">Reference proteome</keyword>
<gene>
    <name evidence="1" type="ORF">FWK35_00028238</name>
</gene>
<dbReference type="EMBL" id="VUJU01007425">
    <property type="protein sequence ID" value="KAF0745838.1"/>
    <property type="molecule type" value="Genomic_DNA"/>
</dbReference>
<keyword evidence="1" id="KW-0548">Nucleotidyltransferase</keyword>
<accession>A0A6G0XYV9</accession>
<keyword evidence="1" id="KW-0695">RNA-directed DNA polymerase</keyword>
<protein>
    <submittedName>
        <fullName evidence="1">Reverse transcriptase domain-containing protein</fullName>
    </submittedName>
</protein>
<dbReference type="GO" id="GO:0003964">
    <property type="term" value="F:RNA-directed DNA polymerase activity"/>
    <property type="evidence" value="ECO:0007669"/>
    <property type="project" value="UniProtKB-KW"/>
</dbReference>
<dbReference type="Proteomes" id="UP000478052">
    <property type="component" value="Unassembled WGS sequence"/>
</dbReference>